<dbReference type="InterPro" id="IPR041667">
    <property type="entry name" value="Cupin_8"/>
</dbReference>
<dbReference type="PANTHER" id="PTHR12461">
    <property type="entry name" value="HYPOXIA-INDUCIBLE FACTOR 1 ALPHA INHIBITOR-RELATED"/>
    <property type="match status" value="1"/>
</dbReference>
<organism evidence="3 4">
    <name type="scientific">Magallana gigas</name>
    <name type="common">Pacific oyster</name>
    <name type="synonym">Crassostrea gigas</name>
    <dbReference type="NCBI Taxonomy" id="29159"/>
    <lineage>
        <taxon>Eukaryota</taxon>
        <taxon>Metazoa</taxon>
        <taxon>Spiralia</taxon>
        <taxon>Lophotrochozoa</taxon>
        <taxon>Mollusca</taxon>
        <taxon>Bivalvia</taxon>
        <taxon>Autobranchia</taxon>
        <taxon>Pteriomorphia</taxon>
        <taxon>Ostreida</taxon>
        <taxon>Ostreoidea</taxon>
        <taxon>Ostreidae</taxon>
        <taxon>Magallana</taxon>
    </lineage>
</organism>
<accession>A0A8W8J2H4</accession>
<feature type="domain" description="EF-hand" evidence="1">
    <location>
        <begin position="346"/>
        <end position="381"/>
    </location>
</feature>
<dbReference type="Proteomes" id="UP000005408">
    <property type="component" value="Unassembled WGS sequence"/>
</dbReference>
<dbReference type="SUPFAM" id="SSF47473">
    <property type="entry name" value="EF-hand"/>
    <property type="match status" value="1"/>
</dbReference>
<dbReference type="InterPro" id="IPR011992">
    <property type="entry name" value="EF-hand-dom_pair"/>
</dbReference>
<dbReference type="FunFam" id="2.60.120.650:FF:000025">
    <property type="entry name" value="Lysine-specific demethylase 8"/>
    <property type="match status" value="1"/>
</dbReference>
<dbReference type="AlphaFoldDB" id="A0A8W8J2H4"/>
<dbReference type="OrthoDB" id="415358at2759"/>
<dbReference type="InterPro" id="IPR002048">
    <property type="entry name" value="EF_hand_dom"/>
</dbReference>
<name>A0A8W8J2H4_MAGGI</name>
<reference evidence="3" key="1">
    <citation type="submission" date="2022-08" db="UniProtKB">
        <authorList>
            <consortium name="EnsemblMetazoa"/>
        </authorList>
    </citation>
    <scope>IDENTIFICATION</scope>
    <source>
        <strain evidence="3">05x7-T-G4-1.051#20</strain>
    </source>
</reference>
<evidence type="ECO:0008006" key="5">
    <source>
        <dbReference type="Google" id="ProtNLM"/>
    </source>
</evidence>
<dbReference type="GO" id="GO:0005509">
    <property type="term" value="F:calcium ion binding"/>
    <property type="evidence" value="ECO:0007669"/>
    <property type="project" value="InterPro"/>
</dbReference>
<dbReference type="Gene3D" id="2.60.120.650">
    <property type="entry name" value="Cupin"/>
    <property type="match status" value="1"/>
</dbReference>
<sequence>MKLETYYIALIGFSVLILAYSRDLTLEPGHLKPFGISKSTQICDEVDKFPQPDVFFGEYVFKKRPLVMRNAAKLSPAFKTWTDDYFLQANEPKNHVVSIETEKKENRQQEVREMPFTEFVSIYNTSGIYMVNPVPTFIRKDIILPCCMQCPFIVEGKLVENIMWFSSGGTKSVVHTDSVDNVNCLYRGEKQFVMVDPDKYRDKVDIDHPEGSYSGVDVDSVDYTKYPGLADVEFYTINITAGDCLFIPYKWIHQVRSFGSNLAVNIWWNHFIPKDVSLESCNKECDLGMTLKSVDFRGFDQVMESVDAIKDHVYALISKLNNCDYPKFLHGLIGDDIKFLEDNKIPYDSLMKEIFKQMDVDNNGSIHEEELDTMEDQRWERVQQVMDQFSQLIKDAESLDNGEFRFKDEL</sequence>
<feature type="domain" description="JmjC" evidence="2">
    <location>
        <begin position="123"/>
        <end position="285"/>
    </location>
</feature>
<evidence type="ECO:0000259" key="2">
    <source>
        <dbReference type="PROSITE" id="PS51184"/>
    </source>
</evidence>
<dbReference type="PROSITE" id="PS50222">
    <property type="entry name" value="EF_HAND_2"/>
    <property type="match status" value="1"/>
</dbReference>
<dbReference type="Gene3D" id="1.10.238.10">
    <property type="entry name" value="EF-hand"/>
    <property type="match status" value="2"/>
</dbReference>
<dbReference type="OMA" id="EFYTINI"/>
<dbReference type="PROSITE" id="PS51184">
    <property type="entry name" value="JMJC"/>
    <property type="match status" value="1"/>
</dbReference>
<dbReference type="EnsemblMetazoa" id="G16952.1">
    <property type="protein sequence ID" value="G16952.1:cds"/>
    <property type="gene ID" value="G16952"/>
</dbReference>
<evidence type="ECO:0000313" key="4">
    <source>
        <dbReference type="Proteomes" id="UP000005408"/>
    </source>
</evidence>
<evidence type="ECO:0000313" key="3">
    <source>
        <dbReference type="EnsemblMetazoa" id="G16952.1:cds"/>
    </source>
</evidence>
<dbReference type="Pfam" id="PF13621">
    <property type="entry name" value="Cupin_8"/>
    <property type="match status" value="1"/>
</dbReference>
<dbReference type="SMART" id="SM00558">
    <property type="entry name" value="JmjC"/>
    <property type="match status" value="1"/>
</dbReference>
<keyword evidence="4" id="KW-1185">Reference proteome</keyword>
<dbReference type="SUPFAM" id="SSF51197">
    <property type="entry name" value="Clavaminate synthase-like"/>
    <property type="match status" value="1"/>
</dbReference>
<protein>
    <recommendedName>
        <fullName evidence="5">tRNA wybutosine-synthesizing protein 5</fullName>
    </recommendedName>
</protein>
<proteinExistence type="predicted"/>
<dbReference type="PANTHER" id="PTHR12461:SF18">
    <property type="entry name" value="JMJC DOMAIN-CONTAINING PROTEIN"/>
    <property type="match status" value="1"/>
</dbReference>
<dbReference type="InterPro" id="IPR003347">
    <property type="entry name" value="JmjC_dom"/>
</dbReference>
<evidence type="ECO:0000259" key="1">
    <source>
        <dbReference type="PROSITE" id="PS50222"/>
    </source>
</evidence>